<feature type="region of interest" description="Disordered" evidence="1">
    <location>
        <begin position="155"/>
        <end position="184"/>
    </location>
</feature>
<dbReference type="AlphaFoldDB" id="A0A0F9BR80"/>
<sequence length="184" mass="20858">MNNELLAEFCANIKHCNSDKINMVPAPFMHAVIGMADEMGEIMEVLKRALYYGDKIDNDNLIEEYGDILFYIMLDCMRIADEFNPEHDDDCTVDQVFWSIFKKNIAKLKARYPDGFSEAKATESGRDREAERQAMRKPLKSPPMSVHVYESLNAKPGIDKIGMTNGPKKEQTPKSSRSSIRDGG</sequence>
<dbReference type="Gene3D" id="1.10.287.1080">
    <property type="entry name" value="MazG-like"/>
    <property type="match status" value="1"/>
</dbReference>
<feature type="compositionally biased region" description="Basic and acidic residues" evidence="1">
    <location>
        <begin position="120"/>
        <end position="134"/>
    </location>
</feature>
<dbReference type="EMBL" id="LAZR01039686">
    <property type="protein sequence ID" value="KKL16377.1"/>
    <property type="molecule type" value="Genomic_DNA"/>
</dbReference>
<organism evidence="3">
    <name type="scientific">marine sediment metagenome</name>
    <dbReference type="NCBI Taxonomy" id="412755"/>
    <lineage>
        <taxon>unclassified sequences</taxon>
        <taxon>metagenomes</taxon>
        <taxon>ecological metagenomes</taxon>
    </lineage>
</organism>
<dbReference type="InterPro" id="IPR004518">
    <property type="entry name" value="MazG-like_dom"/>
</dbReference>
<comment type="caution">
    <text evidence="3">The sequence shown here is derived from an EMBL/GenBank/DDBJ whole genome shotgun (WGS) entry which is preliminary data.</text>
</comment>
<dbReference type="Pfam" id="PF03819">
    <property type="entry name" value="MazG"/>
    <property type="match status" value="1"/>
</dbReference>
<dbReference type="SUPFAM" id="SSF101386">
    <property type="entry name" value="all-alpha NTP pyrophosphatases"/>
    <property type="match status" value="1"/>
</dbReference>
<accession>A0A0F9BR80</accession>
<evidence type="ECO:0000313" key="3">
    <source>
        <dbReference type="EMBL" id="KKL16377.1"/>
    </source>
</evidence>
<protein>
    <recommendedName>
        <fullName evidence="2">NTP pyrophosphohydrolase MazG-like domain-containing protein</fullName>
    </recommendedName>
</protein>
<feature type="domain" description="NTP pyrophosphohydrolase MazG-like" evidence="2">
    <location>
        <begin position="35"/>
        <end position="107"/>
    </location>
</feature>
<evidence type="ECO:0000256" key="1">
    <source>
        <dbReference type="SAM" id="MobiDB-lite"/>
    </source>
</evidence>
<name>A0A0F9BR80_9ZZZZ</name>
<evidence type="ECO:0000259" key="2">
    <source>
        <dbReference type="Pfam" id="PF03819"/>
    </source>
</evidence>
<reference evidence="3" key="1">
    <citation type="journal article" date="2015" name="Nature">
        <title>Complex archaea that bridge the gap between prokaryotes and eukaryotes.</title>
        <authorList>
            <person name="Spang A."/>
            <person name="Saw J.H."/>
            <person name="Jorgensen S.L."/>
            <person name="Zaremba-Niedzwiedzka K."/>
            <person name="Martijn J."/>
            <person name="Lind A.E."/>
            <person name="van Eijk R."/>
            <person name="Schleper C."/>
            <person name="Guy L."/>
            <person name="Ettema T.J."/>
        </authorList>
    </citation>
    <scope>NUCLEOTIDE SEQUENCE</scope>
</reference>
<gene>
    <name evidence="3" type="ORF">LCGC14_2496210</name>
</gene>
<feature type="region of interest" description="Disordered" evidence="1">
    <location>
        <begin position="118"/>
        <end position="142"/>
    </location>
</feature>
<proteinExistence type="predicted"/>